<evidence type="ECO:0000313" key="3">
    <source>
        <dbReference type="Proteomes" id="UP000800041"/>
    </source>
</evidence>
<name>A0A6G1GJ54_9PEZI</name>
<evidence type="ECO:0000313" key="2">
    <source>
        <dbReference type="EMBL" id="KAF1980941.1"/>
    </source>
</evidence>
<feature type="domain" description="Heterokaryon incompatibility" evidence="1">
    <location>
        <begin position="52"/>
        <end position="199"/>
    </location>
</feature>
<evidence type="ECO:0000259" key="1">
    <source>
        <dbReference type="Pfam" id="PF06985"/>
    </source>
</evidence>
<protein>
    <submittedName>
        <fullName evidence="2">HET-domain-containing protein</fullName>
    </submittedName>
</protein>
<dbReference type="InterPro" id="IPR052895">
    <property type="entry name" value="HetReg/Transcr_Mod"/>
</dbReference>
<reference evidence="2" key="1">
    <citation type="journal article" date="2020" name="Stud. Mycol.">
        <title>101 Dothideomycetes genomes: a test case for predicting lifestyles and emergence of pathogens.</title>
        <authorList>
            <person name="Haridas S."/>
            <person name="Albert R."/>
            <person name="Binder M."/>
            <person name="Bloem J."/>
            <person name="Labutti K."/>
            <person name="Salamov A."/>
            <person name="Andreopoulos B."/>
            <person name="Baker S."/>
            <person name="Barry K."/>
            <person name="Bills G."/>
            <person name="Bluhm B."/>
            <person name="Cannon C."/>
            <person name="Castanera R."/>
            <person name="Culley D."/>
            <person name="Daum C."/>
            <person name="Ezra D."/>
            <person name="Gonzalez J."/>
            <person name="Henrissat B."/>
            <person name="Kuo A."/>
            <person name="Liang C."/>
            <person name="Lipzen A."/>
            <person name="Lutzoni F."/>
            <person name="Magnuson J."/>
            <person name="Mondo S."/>
            <person name="Nolan M."/>
            <person name="Ohm R."/>
            <person name="Pangilinan J."/>
            <person name="Park H.-J."/>
            <person name="Ramirez L."/>
            <person name="Alfaro M."/>
            <person name="Sun H."/>
            <person name="Tritt A."/>
            <person name="Yoshinaga Y."/>
            <person name="Zwiers L.-H."/>
            <person name="Turgeon B."/>
            <person name="Goodwin S."/>
            <person name="Spatafora J."/>
            <person name="Crous P."/>
            <person name="Grigoriev I."/>
        </authorList>
    </citation>
    <scope>NUCLEOTIDE SEQUENCE</scope>
    <source>
        <strain evidence="2">CBS 113979</strain>
    </source>
</reference>
<dbReference type="Proteomes" id="UP000800041">
    <property type="component" value="Unassembled WGS sequence"/>
</dbReference>
<dbReference type="EMBL" id="ML977213">
    <property type="protein sequence ID" value="KAF1980941.1"/>
    <property type="molecule type" value="Genomic_DNA"/>
</dbReference>
<accession>A0A6G1GJ54</accession>
<dbReference type="Pfam" id="PF06985">
    <property type="entry name" value="HET"/>
    <property type="match status" value="1"/>
</dbReference>
<keyword evidence="3" id="KW-1185">Reference proteome</keyword>
<dbReference type="OrthoDB" id="3553147at2759"/>
<gene>
    <name evidence="2" type="ORF">K402DRAFT_365600</name>
</gene>
<dbReference type="InterPro" id="IPR010730">
    <property type="entry name" value="HET"/>
</dbReference>
<organism evidence="2 3">
    <name type="scientific">Aulographum hederae CBS 113979</name>
    <dbReference type="NCBI Taxonomy" id="1176131"/>
    <lineage>
        <taxon>Eukaryota</taxon>
        <taxon>Fungi</taxon>
        <taxon>Dikarya</taxon>
        <taxon>Ascomycota</taxon>
        <taxon>Pezizomycotina</taxon>
        <taxon>Dothideomycetes</taxon>
        <taxon>Pleosporomycetidae</taxon>
        <taxon>Aulographales</taxon>
        <taxon>Aulographaceae</taxon>
    </lineage>
</organism>
<feature type="non-terminal residue" evidence="2">
    <location>
        <position position="208"/>
    </location>
</feature>
<dbReference type="PANTHER" id="PTHR24148:SF73">
    <property type="entry name" value="HET DOMAIN PROTEIN (AFU_ORTHOLOGUE AFUA_8G01020)"/>
    <property type="match status" value="1"/>
</dbReference>
<dbReference type="PANTHER" id="PTHR24148">
    <property type="entry name" value="ANKYRIN REPEAT DOMAIN-CONTAINING PROTEIN 39 HOMOLOG-RELATED"/>
    <property type="match status" value="1"/>
</dbReference>
<sequence>MSTFYPYKDLVLDRNGHNLSIRLLQLLPGEDSSPINCTFRQVTLTSKSIPRFVALSYTWGAPPETKTILIDGIQFRVRENLFEFLLQARKRERGHWGKREKWKWLWIDAVCINQANLRERNHQVQNMARIYSNAWLVVVWLGLATPTSSAEISYMHPQTLHRKVVKKRIPGHPPERIQDLRLDDLCSRDYWNRLWVVQEILLARKLLV</sequence>
<dbReference type="AlphaFoldDB" id="A0A6G1GJ54"/>
<proteinExistence type="predicted"/>